<name>A0ACC2V466_9TREE</name>
<dbReference type="EMBL" id="JASBWT010000029">
    <property type="protein sequence ID" value="KAJ9093690.1"/>
    <property type="molecule type" value="Genomic_DNA"/>
</dbReference>
<comment type="caution">
    <text evidence="1">The sequence shown here is derived from an EMBL/GenBank/DDBJ whole genome shotgun (WGS) entry which is preliminary data.</text>
</comment>
<accession>A0ACC2V466</accession>
<dbReference type="Proteomes" id="UP001227268">
    <property type="component" value="Unassembled WGS sequence"/>
</dbReference>
<gene>
    <name evidence="1" type="ORF">QFC21_006286</name>
</gene>
<protein>
    <submittedName>
        <fullName evidence="1">Uncharacterized protein</fullName>
    </submittedName>
</protein>
<proteinExistence type="predicted"/>
<sequence length="768" mass="80539">MDPAYANTSSKDVERTSDPLSSLAAAAADRNLAIIHVSANAIASNVLQHRISDLVPASSLSLDSPPPVRNTSIDDEGAVIDHEPLNLPASPTASRASSPPTTNDQPHGAIVGSLHALPPPPLPIMTDHTGLISSQHNDHWSNDTQKGTEEKEVSTITRTDGNEKPAAIQLPDNEGYPATATKKSTILEPPTSLKAESGNSTNFELEKLVPPQQRISNESTSTCNPAASNSADADADEGASSSSLLTTRQESQDGHATPSPSVSAGLMGKHELETRAAGMPVREQLVGGGGRISLSTSARPEPIVGSRSGETPHEVAAGTGSDVAHTAEEQEKATQDVHGQPLQMLQVQCNTSHPSSALTEHKEEERGGYHSPTQHMSGISSEDVKEAQDLTLDDLPVSCECRETLLMPADQTTQHSSRLVPNQPEEAKLLSRGAERIAGGPEGIPPGEARTSGIPHITSGIPHMQIQEQKLQGAGAHQASSEGGNKPTPHIDPRAKVGRSETRNQVGQQQRPPIGLEKLTTTAGKQTTTAVTGKRKSDGVVAASRPLQLGERRSASRTVPTSSCGMVGITRAANPGKQSAAGARGTVRQLHSSSTSMTAAQAGCKPFPVGAHAVESTTVQGNAPPVRSGLRALPAPSRLNGMAQRQTRDSGAFTGRDKSASALASFKARTTCSAGTARPLTQSQRGMTLPRHSQITRSQFVKLPSHLGPVPFLLSDTAPRRRERTSLYAPTASSLAKARVRDAPVAVTTVPQTVRKSMQRSQASQGNS</sequence>
<evidence type="ECO:0000313" key="2">
    <source>
        <dbReference type="Proteomes" id="UP001227268"/>
    </source>
</evidence>
<evidence type="ECO:0000313" key="1">
    <source>
        <dbReference type="EMBL" id="KAJ9093690.1"/>
    </source>
</evidence>
<reference evidence="1" key="1">
    <citation type="submission" date="2023-04" db="EMBL/GenBank/DDBJ databases">
        <title>Draft Genome sequencing of Naganishia species isolated from polar environments using Oxford Nanopore Technology.</title>
        <authorList>
            <person name="Leo P."/>
            <person name="Venkateswaran K."/>
        </authorList>
    </citation>
    <scope>NUCLEOTIDE SEQUENCE</scope>
    <source>
        <strain evidence="1">MNA-CCFEE 5423</strain>
    </source>
</reference>
<organism evidence="1 2">
    <name type="scientific">Naganishia friedmannii</name>
    <dbReference type="NCBI Taxonomy" id="89922"/>
    <lineage>
        <taxon>Eukaryota</taxon>
        <taxon>Fungi</taxon>
        <taxon>Dikarya</taxon>
        <taxon>Basidiomycota</taxon>
        <taxon>Agaricomycotina</taxon>
        <taxon>Tremellomycetes</taxon>
        <taxon>Filobasidiales</taxon>
        <taxon>Filobasidiaceae</taxon>
        <taxon>Naganishia</taxon>
    </lineage>
</organism>
<keyword evidence="2" id="KW-1185">Reference proteome</keyword>